<comment type="caution">
    <text evidence="1">The sequence shown here is derived from an EMBL/GenBank/DDBJ whole genome shotgun (WGS) entry which is preliminary data.</text>
</comment>
<reference evidence="1" key="2">
    <citation type="submission" date="2020-09" db="EMBL/GenBank/DDBJ databases">
        <authorList>
            <person name="Sun Q."/>
            <person name="Zhou Y."/>
        </authorList>
    </citation>
    <scope>NUCLEOTIDE SEQUENCE</scope>
    <source>
        <strain evidence="1">CGMCC 1.15320</strain>
    </source>
</reference>
<evidence type="ECO:0000313" key="1">
    <source>
        <dbReference type="EMBL" id="GGA72058.1"/>
    </source>
</evidence>
<dbReference type="Proteomes" id="UP000636264">
    <property type="component" value="Unassembled WGS sequence"/>
</dbReference>
<sequence length="154" mass="16370">MTSSPEAASLTVSDSQVACLACIAGHMIPASSEFGVPAANDPVILQDILSIIDHRDHGAVVSLLASVDDAAGGSLCALEATEQAALLARLRAERPGVFAVIESIVARAYYRDSRVLASIGVEHRPPFPKGYEVEQGDWSLLDPVRERGKIYRDA</sequence>
<keyword evidence="2" id="KW-1185">Reference proteome</keyword>
<organism evidence="1 2">
    <name type="scientific">Nitratireductor aestuarii</name>
    <dbReference type="NCBI Taxonomy" id="1735103"/>
    <lineage>
        <taxon>Bacteria</taxon>
        <taxon>Pseudomonadati</taxon>
        <taxon>Pseudomonadota</taxon>
        <taxon>Alphaproteobacteria</taxon>
        <taxon>Hyphomicrobiales</taxon>
        <taxon>Phyllobacteriaceae</taxon>
        <taxon>Nitratireductor</taxon>
    </lineage>
</organism>
<protein>
    <recommendedName>
        <fullName evidence="3">Gluconate 2-dehydrogenase subunit 3 family protein</fullName>
    </recommendedName>
</protein>
<evidence type="ECO:0008006" key="3">
    <source>
        <dbReference type="Google" id="ProtNLM"/>
    </source>
</evidence>
<accession>A0A916RV49</accession>
<name>A0A916RV49_9HYPH</name>
<dbReference type="RefSeq" id="WP_188721641.1">
    <property type="nucleotide sequence ID" value="NZ_BMIF01000008.1"/>
</dbReference>
<dbReference type="AlphaFoldDB" id="A0A916RV49"/>
<proteinExistence type="predicted"/>
<dbReference type="EMBL" id="BMIF01000008">
    <property type="protein sequence ID" value="GGA72058.1"/>
    <property type="molecule type" value="Genomic_DNA"/>
</dbReference>
<gene>
    <name evidence="1" type="ORF">GCM10011385_27390</name>
</gene>
<evidence type="ECO:0000313" key="2">
    <source>
        <dbReference type="Proteomes" id="UP000636264"/>
    </source>
</evidence>
<reference evidence="1" key="1">
    <citation type="journal article" date="2014" name="Int. J. Syst. Evol. Microbiol.">
        <title>Complete genome sequence of Corynebacterium casei LMG S-19264T (=DSM 44701T), isolated from a smear-ripened cheese.</title>
        <authorList>
            <consortium name="US DOE Joint Genome Institute (JGI-PGF)"/>
            <person name="Walter F."/>
            <person name="Albersmeier A."/>
            <person name="Kalinowski J."/>
            <person name="Ruckert C."/>
        </authorList>
    </citation>
    <scope>NUCLEOTIDE SEQUENCE</scope>
    <source>
        <strain evidence="1">CGMCC 1.15320</strain>
    </source>
</reference>